<dbReference type="Proteomes" id="UP001597405">
    <property type="component" value="Unassembled WGS sequence"/>
</dbReference>
<name>A0ABW4U7N9_9HYPH</name>
<comment type="caution">
    <text evidence="1">The sequence shown here is derived from an EMBL/GenBank/DDBJ whole genome shotgun (WGS) entry which is preliminary data.</text>
</comment>
<gene>
    <name evidence="1" type="ORF">ACFSOZ_12745</name>
</gene>
<reference evidence="2" key="1">
    <citation type="journal article" date="2019" name="Int. J. Syst. Evol. Microbiol.">
        <title>The Global Catalogue of Microorganisms (GCM) 10K type strain sequencing project: providing services to taxonomists for standard genome sequencing and annotation.</title>
        <authorList>
            <consortium name="The Broad Institute Genomics Platform"/>
            <consortium name="The Broad Institute Genome Sequencing Center for Infectious Disease"/>
            <person name="Wu L."/>
            <person name="Ma J."/>
        </authorList>
    </citation>
    <scope>NUCLEOTIDE SEQUENCE [LARGE SCALE GENOMIC DNA]</scope>
    <source>
        <strain evidence="2">CGMCC 1.16225</strain>
    </source>
</reference>
<proteinExistence type="predicted"/>
<evidence type="ECO:0008006" key="3">
    <source>
        <dbReference type="Google" id="ProtNLM"/>
    </source>
</evidence>
<sequence>MAPEREIQLILAAAAWLAATPKSQRPKPVIVEMRERHGLTAAQAIVAIRYCQDFQSKEEAVNDNCAFSL</sequence>
<dbReference type="RefSeq" id="WP_379097962.1">
    <property type="nucleotide sequence ID" value="NZ_JBHUGZ010000007.1"/>
</dbReference>
<organism evidence="1 2">
    <name type="scientific">Mesorhizobium newzealandense</name>
    <dbReference type="NCBI Taxonomy" id="1300302"/>
    <lineage>
        <taxon>Bacteria</taxon>
        <taxon>Pseudomonadati</taxon>
        <taxon>Pseudomonadota</taxon>
        <taxon>Alphaproteobacteria</taxon>
        <taxon>Hyphomicrobiales</taxon>
        <taxon>Phyllobacteriaceae</taxon>
        <taxon>Mesorhizobium</taxon>
    </lineage>
</organism>
<accession>A0ABW4U7N9</accession>
<protein>
    <recommendedName>
        <fullName evidence="3">DUF982 domain-containing protein</fullName>
    </recommendedName>
</protein>
<evidence type="ECO:0000313" key="1">
    <source>
        <dbReference type="EMBL" id="MFD1983538.1"/>
    </source>
</evidence>
<keyword evidence="2" id="KW-1185">Reference proteome</keyword>
<evidence type="ECO:0000313" key="2">
    <source>
        <dbReference type="Proteomes" id="UP001597405"/>
    </source>
</evidence>
<dbReference type="EMBL" id="JBHUGZ010000007">
    <property type="protein sequence ID" value="MFD1983538.1"/>
    <property type="molecule type" value="Genomic_DNA"/>
</dbReference>